<evidence type="ECO:0000313" key="3">
    <source>
        <dbReference type="Proteomes" id="UP000319210"/>
    </source>
</evidence>
<name>A0A4Y3QWT7_STRCI</name>
<dbReference type="AlphaFoldDB" id="A0A4Y3QWT7"/>
<comment type="caution">
    <text evidence="2">The sequence shown here is derived from an EMBL/GenBank/DDBJ whole genome shotgun (WGS) entry which is preliminary data.</text>
</comment>
<feature type="transmembrane region" description="Helical" evidence="1">
    <location>
        <begin position="16"/>
        <end position="34"/>
    </location>
</feature>
<keyword evidence="1" id="KW-1133">Transmembrane helix</keyword>
<evidence type="ECO:0000256" key="1">
    <source>
        <dbReference type="SAM" id="Phobius"/>
    </source>
</evidence>
<dbReference type="Proteomes" id="UP000319210">
    <property type="component" value="Unassembled WGS sequence"/>
</dbReference>
<feature type="transmembrane region" description="Helical" evidence="1">
    <location>
        <begin position="69"/>
        <end position="89"/>
    </location>
</feature>
<accession>A0A4Y3QWT7</accession>
<keyword evidence="1" id="KW-0472">Membrane</keyword>
<gene>
    <name evidence="2" type="ORF">SCA03_16880</name>
</gene>
<keyword evidence="3" id="KW-1185">Reference proteome</keyword>
<evidence type="ECO:0000313" key="2">
    <source>
        <dbReference type="EMBL" id="GEB49137.1"/>
    </source>
</evidence>
<dbReference type="OrthoDB" id="4302281at2"/>
<organism evidence="2 3">
    <name type="scientific">Streptomyces cacaoi</name>
    <dbReference type="NCBI Taxonomy" id="1898"/>
    <lineage>
        <taxon>Bacteria</taxon>
        <taxon>Bacillati</taxon>
        <taxon>Actinomycetota</taxon>
        <taxon>Actinomycetes</taxon>
        <taxon>Kitasatosporales</taxon>
        <taxon>Streptomycetaceae</taxon>
        <taxon>Streptomyces</taxon>
    </lineage>
</organism>
<sequence>MIGLEHVTLDPPEWDLILVVIDAGAAVAFWGLMVPWVPEPEARRRMSAVPLAGVPAMLGSYWAKGYTESSLLALFTLVLISLIATVWPFRRPMAKMMTEQETAGRDIRDRKPRDTPRGIALWLICVLVV</sequence>
<dbReference type="RefSeq" id="WP_086814451.1">
    <property type="nucleotide sequence ID" value="NZ_BJMM01000006.1"/>
</dbReference>
<protein>
    <submittedName>
        <fullName evidence="2">Uncharacterized protein</fullName>
    </submittedName>
</protein>
<dbReference type="EMBL" id="BJMM01000006">
    <property type="protein sequence ID" value="GEB49137.1"/>
    <property type="molecule type" value="Genomic_DNA"/>
</dbReference>
<keyword evidence="1" id="KW-0812">Transmembrane</keyword>
<reference evidence="2 3" key="1">
    <citation type="submission" date="2019-06" db="EMBL/GenBank/DDBJ databases">
        <title>Whole genome shotgun sequence of Streptomyces cacaoi subsp. cacaoi NBRC 12748.</title>
        <authorList>
            <person name="Hosoyama A."/>
            <person name="Uohara A."/>
            <person name="Ohji S."/>
            <person name="Ichikawa N."/>
        </authorList>
    </citation>
    <scope>NUCLEOTIDE SEQUENCE [LARGE SCALE GENOMIC DNA]</scope>
    <source>
        <strain evidence="2 3">NBRC 12748</strain>
    </source>
</reference>
<proteinExistence type="predicted"/>